<gene>
    <name evidence="1" type="ORF">MNBD_GAMMA21-1376</name>
</gene>
<dbReference type="EMBL" id="UOFR01000058">
    <property type="protein sequence ID" value="VAW98235.1"/>
    <property type="molecule type" value="Genomic_DNA"/>
</dbReference>
<sequence length="63" mass="6961">MRIPIYGPAIGTHLGKPIFSTIESEDGKFVFDRLAECDRDGCPLQQLAKAELMVNPGLIYRPA</sequence>
<evidence type="ECO:0000313" key="1">
    <source>
        <dbReference type="EMBL" id="VAW98235.1"/>
    </source>
</evidence>
<protein>
    <submittedName>
        <fullName evidence="1">Uncharacterized protein</fullName>
    </submittedName>
</protein>
<accession>A0A3B0ZXA9</accession>
<proteinExistence type="predicted"/>
<dbReference type="AlphaFoldDB" id="A0A3B0ZXA9"/>
<reference evidence="1" key="1">
    <citation type="submission" date="2018-06" db="EMBL/GenBank/DDBJ databases">
        <authorList>
            <person name="Zhirakovskaya E."/>
        </authorList>
    </citation>
    <scope>NUCLEOTIDE SEQUENCE</scope>
</reference>
<name>A0A3B0ZXA9_9ZZZZ</name>
<organism evidence="1">
    <name type="scientific">hydrothermal vent metagenome</name>
    <dbReference type="NCBI Taxonomy" id="652676"/>
    <lineage>
        <taxon>unclassified sequences</taxon>
        <taxon>metagenomes</taxon>
        <taxon>ecological metagenomes</taxon>
    </lineage>
</organism>